<evidence type="ECO:0000313" key="2">
    <source>
        <dbReference type="EMBL" id="OGM28898.1"/>
    </source>
</evidence>
<feature type="signal peptide" evidence="1">
    <location>
        <begin position="1"/>
        <end position="29"/>
    </location>
</feature>
<protein>
    <recommendedName>
        <fullName evidence="4">DUF5667 domain-containing protein</fullName>
    </recommendedName>
</protein>
<organism evidence="2 3">
    <name type="scientific">Candidatus Woesebacteria bacterium RIFCSPHIGHO2_01_FULL_41_10</name>
    <dbReference type="NCBI Taxonomy" id="1802500"/>
    <lineage>
        <taxon>Bacteria</taxon>
        <taxon>Candidatus Woeseibacteriota</taxon>
    </lineage>
</organism>
<accession>A0A1F7YQL9</accession>
<dbReference type="Proteomes" id="UP000177263">
    <property type="component" value="Unassembled WGS sequence"/>
</dbReference>
<name>A0A1F7YQL9_9BACT</name>
<reference evidence="2 3" key="1">
    <citation type="journal article" date="2016" name="Nat. Commun.">
        <title>Thousands of microbial genomes shed light on interconnected biogeochemical processes in an aquifer system.</title>
        <authorList>
            <person name="Anantharaman K."/>
            <person name="Brown C.T."/>
            <person name="Hug L.A."/>
            <person name="Sharon I."/>
            <person name="Castelle C.J."/>
            <person name="Probst A.J."/>
            <person name="Thomas B.C."/>
            <person name="Singh A."/>
            <person name="Wilkins M.J."/>
            <person name="Karaoz U."/>
            <person name="Brodie E.L."/>
            <person name="Williams K.H."/>
            <person name="Hubbard S.S."/>
            <person name="Banfield J.F."/>
        </authorList>
    </citation>
    <scope>NUCLEOTIDE SEQUENCE [LARGE SCALE GENOMIC DNA]</scope>
</reference>
<evidence type="ECO:0008006" key="4">
    <source>
        <dbReference type="Google" id="ProtNLM"/>
    </source>
</evidence>
<sequence length="173" mass="19511">MRNIKKTLLAIAVVSVLGLGALSASSVLAQEAVEETNPMSTLVQKLADRFGLNASDVQEVFDEHHTQMQEERSAQMQSRLEERLAEAVTNGEITEDQKVLILAKHAELEAARQSQMQNMQNLSMEERKSAMETERTELEAWAKENGIDKDYLFGGFQIKFHGEGRKHMMFISE</sequence>
<dbReference type="STRING" id="1802500.A2801_02975"/>
<evidence type="ECO:0000256" key="1">
    <source>
        <dbReference type="SAM" id="SignalP"/>
    </source>
</evidence>
<evidence type="ECO:0000313" key="3">
    <source>
        <dbReference type="Proteomes" id="UP000177263"/>
    </source>
</evidence>
<keyword evidence="1" id="KW-0732">Signal</keyword>
<comment type="caution">
    <text evidence="2">The sequence shown here is derived from an EMBL/GenBank/DDBJ whole genome shotgun (WGS) entry which is preliminary data.</text>
</comment>
<dbReference type="EMBL" id="MGGM01000023">
    <property type="protein sequence ID" value="OGM28898.1"/>
    <property type="molecule type" value="Genomic_DNA"/>
</dbReference>
<feature type="chain" id="PRO_5009533830" description="DUF5667 domain-containing protein" evidence="1">
    <location>
        <begin position="30"/>
        <end position="173"/>
    </location>
</feature>
<gene>
    <name evidence="2" type="ORF">A2801_02975</name>
</gene>
<proteinExistence type="predicted"/>
<dbReference type="AlphaFoldDB" id="A0A1F7YQL9"/>